<evidence type="ECO:0000256" key="1">
    <source>
        <dbReference type="SAM" id="MobiDB-lite"/>
    </source>
</evidence>
<keyword evidence="2" id="KW-1133">Transmembrane helix</keyword>
<accession>A0A4Z0BQV0</accession>
<feature type="transmembrane region" description="Helical" evidence="2">
    <location>
        <begin position="30"/>
        <end position="50"/>
    </location>
</feature>
<gene>
    <name evidence="3" type="ORF">EZ313_20255</name>
</gene>
<feature type="region of interest" description="Disordered" evidence="1">
    <location>
        <begin position="52"/>
        <end position="110"/>
    </location>
</feature>
<evidence type="ECO:0000313" key="4">
    <source>
        <dbReference type="Proteomes" id="UP000298180"/>
    </source>
</evidence>
<sequence>MCYLARQHQAPVDDGVATRPEHVPAVRPRWVGAGVAAALVAGFAGAALLAPLPDPPAATDEASVGPQPIVSTGLGAPPLEAGSVAPDDGVPSVSDESTRAAAQQNCHHAI</sequence>
<keyword evidence="4" id="KW-1185">Reference proteome</keyword>
<keyword evidence="2" id="KW-0472">Membrane</keyword>
<proteinExistence type="predicted"/>
<comment type="caution">
    <text evidence="3">The sequence shown here is derived from an EMBL/GenBank/DDBJ whole genome shotgun (WGS) entry which is preliminary data.</text>
</comment>
<feature type="compositionally biased region" description="Polar residues" evidence="1">
    <location>
        <begin position="100"/>
        <end position="110"/>
    </location>
</feature>
<protein>
    <submittedName>
        <fullName evidence="3">Uncharacterized protein</fullName>
    </submittedName>
</protein>
<dbReference type="EMBL" id="SMLM01000003">
    <property type="protein sequence ID" value="TFZ00780.1"/>
    <property type="molecule type" value="Genomic_DNA"/>
</dbReference>
<dbReference type="Proteomes" id="UP000298180">
    <property type="component" value="Unassembled WGS sequence"/>
</dbReference>
<reference evidence="3 4" key="1">
    <citation type="submission" date="2019-03" db="EMBL/GenBank/DDBJ databases">
        <title>Ramlibacter henchirensis DSM 14656, whole genome shotgun sequence.</title>
        <authorList>
            <person name="Zhang X."/>
            <person name="Feng G."/>
            <person name="Zhu H."/>
        </authorList>
    </citation>
    <scope>NUCLEOTIDE SEQUENCE [LARGE SCALE GENOMIC DNA]</scope>
    <source>
        <strain evidence="3 4">DSM 14656</strain>
    </source>
</reference>
<evidence type="ECO:0000313" key="3">
    <source>
        <dbReference type="EMBL" id="TFZ00780.1"/>
    </source>
</evidence>
<dbReference type="AlphaFoldDB" id="A0A4Z0BQV0"/>
<organism evidence="3 4">
    <name type="scientific">Ramlibacter henchirensis</name>
    <dbReference type="NCBI Taxonomy" id="204072"/>
    <lineage>
        <taxon>Bacteria</taxon>
        <taxon>Pseudomonadati</taxon>
        <taxon>Pseudomonadota</taxon>
        <taxon>Betaproteobacteria</taxon>
        <taxon>Burkholderiales</taxon>
        <taxon>Comamonadaceae</taxon>
        <taxon>Ramlibacter</taxon>
    </lineage>
</organism>
<dbReference type="RefSeq" id="WP_135265118.1">
    <property type="nucleotide sequence ID" value="NZ_SMLM01000003.1"/>
</dbReference>
<keyword evidence="2" id="KW-0812">Transmembrane</keyword>
<evidence type="ECO:0000256" key="2">
    <source>
        <dbReference type="SAM" id="Phobius"/>
    </source>
</evidence>
<name>A0A4Z0BQV0_9BURK</name>